<feature type="transmembrane region" description="Helical" evidence="2">
    <location>
        <begin position="20"/>
        <end position="45"/>
    </location>
</feature>
<keyword evidence="2" id="KW-1133">Transmembrane helix</keyword>
<feature type="transmembrane region" description="Helical" evidence="2">
    <location>
        <begin position="359"/>
        <end position="379"/>
    </location>
</feature>
<feature type="compositionally biased region" description="Basic and acidic residues" evidence="1">
    <location>
        <begin position="551"/>
        <end position="561"/>
    </location>
</feature>
<evidence type="ECO:0000313" key="3">
    <source>
        <dbReference type="EMBL" id="RQH55350.1"/>
    </source>
</evidence>
<dbReference type="Proteomes" id="UP000269154">
    <property type="component" value="Unassembled WGS sequence"/>
</dbReference>
<organism evidence="3 4">
    <name type="scientific">Okeania hirsuta</name>
    <dbReference type="NCBI Taxonomy" id="1458930"/>
    <lineage>
        <taxon>Bacteria</taxon>
        <taxon>Bacillati</taxon>
        <taxon>Cyanobacteriota</taxon>
        <taxon>Cyanophyceae</taxon>
        <taxon>Oscillatoriophycideae</taxon>
        <taxon>Oscillatoriales</taxon>
        <taxon>Microcoleaceae</taxon>
        <taxon>Okeania</taxon>
    </lineage>
</organism>
<keyword evidence="2" id="KW-0472">Membrane</keyword>
<name>A0A3N6PBX8_9CYAN</name>
<feature type="transmembrane region" description="Helical" evidence="2">
    <location>
        <begin position="100"/>
        <end position="119"/>
    </location>
</feature>
<evidence type="ECO:0000313" key="4">
    <source>
        <dbReference type="Proteomes" id="UP000269154"/>
    </source>
</evidence>
<dbReference type="RefSeq" id="WP_124144048.1">
    <property type="nucleotide sequence ID" value="NZ_CAWOKI010000383.1"/>
</dbReference>
<evidence type="ECO:0000256" key="1">
    <source>
        <dbReference type="SAM" id="MobiDB-lite"/>
    </source>
</evidence>
<dbReference type="AlphaFoldDB" id="A0A3N6PBX8"/>
<evidence type="ECO:0000256" key="2">
    <source>
        <dbReference type="SAM" id="Phobius"/>
    </source>
</evidence>
<dbReference type="EMBL" id="RCBY01000008">
    <property type="protein sequence ID" value="RQH55350.1"/>
    <property type="molecule type" value="Genomic_DNA"/>
</dbReference>
<feature type="transmembrane region" description="Helical" evidence="2">
    <location>
        <begin position="391"/>
        <end position="409"/>
    </location>
</feature>
<reference evidence="3 4" key="1">
    <citation type="journal article" date="2018" name="ACS Chem. Biol.">
        <title>Ketoreductase domain dysfunction expands chemodiversity: malyngamide biosynthesis in the cyanobacterium Okeania hirsuta.</title>
        <authorList>
            <person name="Moss N.A."/>
            <person name="Leao T."/>
            <person name="Rankin M."/>
            <person name="McCullough T.M."/>
            <person name="Qu P."/>
            <person name="Korobeynikov A."/>
            <person name="Smith J.L."/>
            <person name="Gerwick L."/>
            <person name="Gerwick W.H."/>
        </authorList>
    </citation>
    <scope>NUCLEOTIDE SEQUENCE [LARGE SCALE GENOMIC DNA]</scope>
    <source>
        <strain evidence="3 4">PAB10Feb10-1</strain>
    </source>
</reference>
<dbReference type="OrthoDB" id="449734at2"/>
<feature type="region of interest" description="Disordered" evidence="1">
    <location>
        <begin position="535"/>
        <end position="561"/>
    </location>
</feature>
<keyword evidence="2" id="KW-0812">Transmembrane</keyword>
<protein>
    <recommendedName>
        <fullName evidence="5">Glycosyltransferase RgtA/B/C/D-like domain-containing protein</fullName>
    </recommendedName>
</protein>
<keyword evidence="4" id="KW-1185">Reference proteome</keyword>
<evidence type="ECO:0008006" key="5">
    <source>
        <dbReference type="Google" id="ProtNLM"/>
    </source>
</evidence>
<accession>A0A3N6PBX8</accession>
<feature type="transmembrane region" description="Helical" evidence="2">
    <location>
        <begin position="323"/>
        <end position="347"/>
    </location>
</feature>
<gene>
    <name evidence="3" type="ORF">D5R40_02670</name>
</gene>
<feature type="transmembrane region" description="Helical" evidence="2">
    <location>
        <begin position="126"/>
        <end position="148"/>
    </location>
</feature>
<feature type="transmembrane region" description="Helical" evidence="2">
    <location>
        <begin position="154"/>
        <end position="176"/>
    </location>
</feature>
<comment type="caution">
    <text evidence="3">The sequence shown here is derived from an EMBL/GenBank/DDBJ whole genome shotgun (WGS) entry which is preliminary data.</text>
</comment>
<feature type="transmembrane region" description="Helical" evidence="2">
    <location>
        <begin position="292"/>
        <end position="311"/>
    </location>
</feature>
<sequence length="683" mass="77823">MTTEKKSPISKKIFKNNFQLLNWISIVLVILPAVAMGILILTYSVNMPYWDQWNLMPQLFIKISQNSLSWQDLIAQHNESRKLFPRLIFLGLAYLTNWDVRYEMLVIFILACLVSVNIYRLNRLTVNANLLTTSLIAFLTNILIFSPIQYDNWFWGIQLVVLMPIACITTGISVVYSHFHTRYKFLICMMLCIISTFSYSNGMIAWIIILPVLILVTAKSTSDLLKQKWLFLSWIAVFISNIIIYFYDYQKPEVSPSLIPAFRHPEQTLQFFLAFLGSPLGSGFEISPLTSSIFIGGVEIGIFCCLFIYLLKHIKNYHILERTIGWMMIAIYSIISALITAVGRVGFGVESALPSRYTTFSIYLIIAIIHLLPIVLSHIYSQINPIKLQVWLYKVTVAIAMTGLMILHYKSFTYSVKEIKSSYQLRMEGKTCLSFINIIENKFCIEENILGNYDHVKDLVKGLNYLGMLKPNLVASNNIEAIAAEKSPDQTYGSLDGIIPLNSWYFVNGWAFLPERNEPADAIILTYKNQAVEEGRSGATPRRRQIQGNAHQERKKEEAVLPRVGDRPKGMRTKRGRRKKWMGTQTPTNYKHPVDGGVLNPKSKDDWIIFDVLMSAQTQRENLVQLFNNPAYLNAGWEQTISGKLLPEGKLKIAAWAFDAKLGKAYKLDTNHLITKNGSGVGE</sequence>
<feature type="transmembrane region" description="Helical" evidence="2">
    <location>
        <begin position="229"/>
        <end position="247"/>
    </location>
</feature>
<proteinExistence type="predicted"/>
<feature type="transmembrane region" description="Helical" evidence="2">
    <location>
        <begin position="185"/>
        <end position="209"/>
    </location>
</feature>